<dbReference type="Proteomes" id="UP000577724">
    <property type="component" value="Unassembled WGS sequence"/>
</dbReference>
<protein>
    <submittedName>
        <fullName evidence="2">Uncharacterized protein</fullName>
    </submittedName>
</protein>
<keyword evidence="1" id="KW-1133">Transmembrane helix</keyword>
<comment type="caution">
    <text evidence="2">The sequence shown here is derived from an EMBL/GenBank/DDBJ whole genome shotgun (WGS) entry which is preliminary data.</text>
</comment>
<sequence>MSNTDDKSLVIGCLGAIIVFVLLWVATGNFIVAIVIGFGLGLVSNWLAKKRKDTQVERDQELLIIHMKTAKNFQVSQYYISEDKKSLIAVDSVNKKFCFVDDRHGGRKKVYSYEDLLRSEIVEDGVAITNTSRTIQIGGAVIGGMLAGGAGAMVGALTGSQNTSSHVKLVTLQVTLDDLEEPVRYIRFLYKDSPIPKDSERYQIAIREANHWHGMISIYIRNASKEQS</sequence>
<proteinExistence type="predicted"/>
<feature type="transmembrane region" description="Helical" evidence="1">
    <location>
        <begin position="30"/>
        <end position="48"/>
    </location>
</feature>
<evidence type="ECO:0000256" key="1">
    <source>
        <dbReference type="SAM" id="Phobius"/>
    </source>
</evidence>
<keyword evidence="1" id="KW-0472">Membrane</keyword>
<evidence type="ECO:0000313" key="3">
    <source>
        <dbReference type="Proteomes" id="UP000577724"/>
    </source>
</evidence>
<keyword evidence="1" id="KW-0812">Transmembrane</keyword>
<keyword evidence="3" id="KW-1185">Reference proteome</keyword>
<organism evidence="2 3">
    <name type="scientific">Paenibacillus taichungensis</name>
    <dbReference type="NCBI Taxonomy" id="484184"/>
    <lineage>
        <taxon>Bacteria</taxon>
        <taxon>Bacillati</taxon>
        <taxon>Bacillota</taxon>
        <taxon>Bacilli</taxon>
        <taxon>Bacillales</taxon>
        <taxon>Paenibacillaceae</taxon>
        <taxon>Paenibacillus</taxon>
    </lineage>
</organism>
<name>A0ABX2MSP5_9BACL</name>
<feature type="transmembrane region" description="Helical" evidence="1">
    <location>
        <begin position="7"/>
        <end position="24"/>
    </location>
</feature>
<accession>A0ABX2MSP5</accession>
<dbReference type="GeneID" id="97133737"/>
<dbReference type="RefSeq" id="WP_175383064.1">
    <property type="nucleotide sequence ID" value="NZ_CBCRYD010000002.1"/>
</dbReference>
<evidence type="ECO:0000313" key="2">
    <source>
        <dbReference type="EMBL" id="NUU57069.1"/>
    </source>
</evidence>
<dbReference type="EMBL" id="JABMCC010000118">
    <property type="protein sequence ID" value="NUU57069.1"/>
    <property type="molecule type" value="Genomic_DNA"/>
</dbReference>
<gene>
    <name evidence="2" type="ORF">HP548_23595</name>
</gene>
<reference evidence="2 3" key="1">
    <citation type="submission" date="2020-05" db="EMBL/GenBank/DDBJ databases">
        <title>Genome Sequencing of Type Strains.</title>
        <authorList>
            <person name="Lemaire J.F."/>
            <person name="Inderbitzin P."/>
            <person name="Gregorio O.A."/>
            <person name="Collins S.B."/>
            <person name="Wespe N."/>
            <person name="Knight-Connoni V."/>
        </authorList>
    </citation>
    <scope>NUCLEOTIDE SEQUENCE [LARGE SCALE GENOMIC DNA]</scope>
    <source>
        <strain evidence="2 3">DSM 19942</strain>
    </source>
</reference>